<dbReference type="PROSITE" id="PS51257">
    <property type="entry name" value="PROKAR_LIPOPROTEIN"/>
    <property type="match status" value="1"/>
</dbReference>
<keyword evidence="3" id="KW-1185">Reference proteome</keyword>
<dbReference type="OrthoDB" id="3699666at2"/>
<evidence type="ECO:0000313" key="3">
    <source>
        <dbReference type="Proteomes" id="UP000195331"/>
    </source>
</evidence>
<keyword evidence="1" id="KW-0732">Signal</keyword>
<accession>A0A1Y0C0X1</accession>
<evidence type="ECO:0000313" key="2">
    <source>
        <dbReference type="EMBL" id="ART68829.1"/>
    </source>
</evidence>
<evidence type="ECO:0000256" key="1">
    <source>
        <dbReference type="SAM" id="SignalP"/>
    </source>
</evidence>
<feature type="chain" id="PRO_5039098311" evidence="1">
    <location>
        <begin position="20"/>
        <end position="178"/>
    </location>
</feature>
<dbReference type="EMBL" id="CP020809">
    <property type="protein sequence ID" value="ART68829.1"/>
    <property type="molecule type" value="Genomic_DNA"/>
</dbReference>
<reference evidence="2 3" key="1">
    <citation type="submission" date="2017-04" db="EMBL/GenBank/DDBJ databases">
        <title>Whole Genome Sequence of 1,4-Dioxane Degrading Bacterium Mycobacterium dioxanotrophicus PH-06.</title>
        <authorList>
            <person name="He Y."/>
        </authorList>
    </citation>
    <scope>NUCLEOTIDE SEQUENCE [LARGE SCALE GENOMIC DNA]</scope>
    <source>
        <strain evidence="2 3">PH-06</strain>
    </source>
</reference>
<dbReference type="RefSeq" id="WP_087075403.1">
    <property type="nucleotide sequence ID" value="NZ_CP020809.1"/>
</dbReference>
<gene>
    <name evidence="2" type="ORF">BTO20_09715</name>
</gene>
<sequence>MFRPIVGFALTAAMLAACTTPPPPAPSADAEGPAAAPPTTAVPPAVFQLGQRVTNIPTLNYAVTSIVVDGLCPGPTIPSTHGHLLLVGLDVQTAPAFTAGNARGILSPYGGAGWSIIGPDGITQTGLTSSATYICADSQIPPVFAPNQHYAYKLAFDTSHTTGTLQYQVEYVISRWKY</sequence>
<proteinExistence type="predicted"/>
<dbReference type="Proteomes" id="UP000195331">
    <property type="component" value="Chromosome"/>
</dbReference>
<organism evidence="2 3">
    <name type="scientific">Mycobacterium dioxanotrophicus</name>
    <dbReference type="NCBI Taxonomy" id="482462"/>
    <lineage>
        <taxon>Bacteria</taxon>
        <taxon>Bacillati</taxon>
        <taxon>Actinomycetota</taxon>
        <taxon>Actinomycetes</taxon>
        <taxon>Mycobacteriales</taxon>
        <taxon>Mycobacteriaceae</taxon>
        <taxon>Mycobacterium</taxon>
    </lineage>
</organism>
<feature type="signal peptide" evidence="1">
    <location>
        <begin position="1"/>
        <end position="19"/>
    </location>
</feature>
<dbReference type="AlphaFoldDB" id="A0A1Y0C0X1"/>
<dbReference type="KEGG" id="mdx:BTO20_09715"/>
<name>A0A1Y0C0X1_9MYCO</name>
<protein>
    <submittedName>
        <fullName evidence="2">Uncharacterized protein</fullName>
    </submittedName>
</protein>